<accession>A0A810B3D0</accession>
<dbReference type="AlphaFoldDB" id="A0A810B3D0"/>
<keyword evidence="1" id="KW-0732">Signal</keyword>
<sequence>MQKLVRRTQRTLAGLLVAVVPYTASAGPSPMQPGADNNSCRGPRARAALPNFKVRQVPKALPELELDARRKEGDKSLGPSEVQRNIELASAAERPRAPARRRDSWLFTAKLYFILVYSDVHRSSPDMALIGGATT</sequence>
<dbReference type="EMBL" id="AP023097">
    <property type="protein sequence ID" value="BCE70261.1"/>
    <property type="molecule type" value="Genomic_DNA"/>
</dbReference>
<organism evidence="2">
    <name type="scientific">Bradyrhizobium diazoefficiens</name>
    <dbReference type="NCBI Taxonomy" id="1355477"/>
    <lineage>
        <taxon>Bacteria</taxon>
        <taxon>Pseudomonadati</taxon>
        <taxon>Pseudomonadota</taxon>
        <taxon>Alphaproteobacteria</taxon>
        <taxon>Hyphomicrobiales</taxon>
        <taxon>Nitrobacteraceae</taxon>
        <taxon>Bradyrhizobium</taxon>
    </lineage>
</organism>
<feature type="signal peptide" evidence="1">
    <location>
        <begin position="1"/>
        <end position="26"/>
    </location>
</feature>
<gene>
    <name evidence="2" type="ORF">XF8B_03720</name>
</gene>
<evidence type="ECO:0000313" key="2">
    <source>
        <dbReference type="EMBL" id="BCE70261.1"/>
    </source>
</evidence>
<evidence type="ECO:0000256" key="1">
    <source>
        <dbReference type="SAM" id="SignalP"/>
    </source>
</evidence>
<reference evidence="2" key="1">
    <citation type="submission" date="2020-05" db="EMBL/GenBank/DDBJ databases">
        <title>Complete genome sequence of Bradyrhizobium diazoefficiens XF8 isolated from soybean nodule.</title>
        <authorList>
            <person name="Noda R."/>
            <person name="Kakizaki K."/>
            <person name="Minamisawa K."/>
        </authorList>
    </citation>
    <scope>NUCLEOTIDE SEQUENCE</scope>
    <source>
        <strain evidence="2">XF8</strain>
    </source>
</reference>
<feature type="chain" id="PRO_5032313529" evidence="1">
    <location>
        <begin position="27"/>
        <end position="135"/>
    </location>
</feature>
<name>A0A810B3D0_9BRAD</name>
<protein>
    <submittedName>
        <fullName evidence="2">Uncharacterized protein</fullName>
    </submittedName>
</protein>
<proteinExistence type="predicted"/>